<accession>A0A9P5SED3</accession>
<keyword evidence="3" id="KW-1185">Reference proteome</keyword>
<name>A0A9P5SED3_9FUNG</name>
<feature type="non-terminal residue" evidence="2">
    <location>
        <position position="1"/>
    </location>
</feature>
<protein>
    <submittedName>
        <fullName evidence="2">Uncharacterized protein</fullName>
    </submittedName>
</protein>
<feature type="region of interest" description="Disordered" evidence="1">
    <location>
        <begin position="123"/>
        <end position="170"/>
    </location>
</feature>
<feature type="compositionally biased region" description="Low complexity" evidence="1">
    <location>
        <begin position="123"/>
        <end position="146"/>
    </location>
</feature>
<evidence type="ECO:0000313" key="2">
    <source>
        <dbReference type="EMBL" id="KAF9324914.1"/>
    </source>
</evidence>
<dbReference type="AlphaFoldDB" id="A0A9P5SED3"/>
<evidence type="ECO:0000313" key="3">
    <source>
        <dbReference type="Proteomes" id="UP000696485"/>
    </source>
</evidence>
<dbReference type="EMBL" id="JAAAUY010001007">
    <property type="protein sequence ID" value="KAF9324914.1"/>
    <property type="molecule type" value="Genomic_DNA"/>
</dbReference>
<proteinExistence type="predicted"/>
<gene>
    <name evidence="2" type="ORF">BG006_000108</name>
</gene>
<comment type="caution">
    <text evidence="2">The sequence shown here is derived from an EMBL/GenBank/DDBJ whole genome shotgun (WGS) entry which is preliminary data.</text>
</comment>
<reference evidence="2" key="1">
    <citation type="journal article" date="2020" name="Fungal Divers.">
        <title>Resolving the Mortierellaceae phylogeny through synthesis of multi-gene phylogenetics and phylogenomics.</title>
        <authorList>
            <person name="Vandepol N."/>
            <person name="Liber J."/>
            <person name="Desiro A."/>
            <person name="Na H."/>
            <person name="Kennedy M."/>
            <person name="Barry K."/>
            <person name="Grigoriev I.V."/>
            <person name="Miller A.N."/>
            <person name="O'Donnell K."/>
            <person name="Stajich J.E."/>
            <person name="Bonito G."/>
        </authorList>
    </citation>
    <scope>NUCLEOTIDE SEQUENCE</scope>
    <source>
        <strain evidence="2">NVP1</strain>
    </source>
</reference>
<organism evidence="2 3">
    <name type="scientific">Podila minutissima</name>
    <dbReference type="NCBI Taxonomy" id="64525"/>
    <lineage>
        <taxon>Eukaryota</taxon>
        <taxon>Fungi</taxon>
        <taxon>Fungi incertae sedis</taxon>
        <taxon>Mucoromycota</taxon>
        <taxon>Mortierellomycotina</taxon>
        <taxon>Mortierellomycetes</taxon>
        <taxon>Mortierellales</taxon>
        <taxon>Mortierellaceae</taxon>
        <taxon>Podila</taxon>
    </lineage>
</organism>
<sequence>MSQPGRSMLSSVQYHVQQWINLVLYNSIYQNVALLFLYRAFKFLYGFLDRSTELSRICDAHSPLDRLWDAEGNPVSALVHDKNGGTLAYTTSSPSIVSVAAGRRGSVQHSLLSSATTAESAATLVSDSNNSARTSTDSSSAASSPSDPEKNDEANGGLRQRRKKRGLSMSFDNNDIKMDLRQSKTAADMVYRVDRCILFSKQLTAERRELEAADCNAEQITLQILRKKRFPESGAPET</sequence>
<dbReference type="Proteomes" id="UP000696485">
    <property type="component" value="Unassembled WGS sequence"/>
</dbReference>
<evidence type="ECO:0000256" key="1">
    <source>
        <dbReference type="SAM" id="MobiDB-lite"/>
    </source>
</evidence>